<organism evidence="2 3">
    <name type="scientific">Papillibacter cinnamivorans DSM 12816</name>
    <dbReference type="NCBI Taxonomy" id="1122930"/>
    <lineage>
        <taxon>Bacteria</taxon>
        <taxon>Bacillati</taxon>
        <taxon>Bacillota</taxon>
        <taxon>Clostridia</taxon>
        <taxon>Eubacteriales</taxon>
        <taxon>Oscillospiraceae</taxon>
        <taxon>Papillibacter</taxon>
    </lineage>
</organism>
<feature type="transmembrane region" description="Helical" evidence="1">
    <location>
        <begin position="67"/>
        <end position="85"/>
    </location>
</feature>
<gene>
    <name evidence="2" type="ORF">SAMN02745168_2200</name>
</gene>
<keyword evidence="1" id="KW-0812">Transmembrane</keyword>
<reference evidence="2 3" key="1">
    <citation type="submission" date="2017-04" db="EMBL/GenBank/DDBJ databases">
        <authorList>
            <person name="Afonso C.L."/>
            <person name="Miller P.J."/>
            <person name="Scott M.A."/>
            <person name="Spackman E."/>
            <person name="Goraichik I."/>
            <person name="Dimitrov K.M."/>
            <person name="Suarez D.L."/>
            <person name="Swayne D.E."/>
        </authorList>
    </citation>
    <scope>NUCLEOTIDE SEQUENCE [LARGE SCALE GENOMIC DNA]</scope>
    <source>
        <strain evidence="2 3">DSM 12816</strain>
    </source>
</reference>
<evidence type="ECO:0000256" key="1">
    <source>
        <dbReference type="SAM" id="Phobius"/>
    </source>
</evidence>
<sequence length="205" mass="23265">MLNMGASYLKDLKKTCLILHGQRPLILISVILVLLLSMGWKVLVCILKSNGKYLFLNRMVYYDEHGVFNTIIVGAIGVILFFIFHNKKARVLISVLCISALLLSISVSNAFWPPDREYFSFVSPDKRTTLIIEECSWLLGGWSNCYVEIKPYLLEKLDSDITTDDGYRPFSAGDYTIDWEDNFVLITYGFGNAGIQKESVLNLSE</sequence>
<feature type="transmembrane region" description="Helical" evidence="1">
    <location>
        <begin position="91"/>
        <end position="112"/>
    </location>
</feature>
<keyword evidence="1" id="KW-1133">Transmembrane helix</keyword>
<name>A0A1W2BHB8_9FIRM</name>
<dbReference type="EMBL" id="FWXW01000005">
    <property type="protein sequence ID" value="SMC72339.1"/>
    <property type="molecule type" value="Genomic_DNA"/>
</dbReference>
<proteinExistence type="predicted"/>
<dbReference type="AlphaFoldDB" id="A0A1W2BHB8"/>
<accession>A0A1W2BHB8</accession>
<protein>
    <submittedName>
        <fullName evidence="2">Uncharacterized protein</fullName>
    </submittedName>
</protein>
<dbReference type="STRING" id="1122930.SAMN02745168_2200"/>
<feature type="transmembrane region" description="Helical" evidence="1">
    <location>
        <begin position="25"/>
        <end position="47"/>
    </location>
</feature>
<evidence type="ECO:0000313" key="3">
    <source>
        <dbReference type="Proteomes" id="UP000192790"/>
    </source>
</evidence>
<dbReference type="Proteomes" id="UP000192790">
    <property type="component" value="Unassembled WGS sequence"/>
</dbReference>
<keyword evidence="3" id="KW-1185">Reference proteome</keyword>
<keyword evidence="1" id="KW-0472">Membrane</keyword>
<evidence type="ECO:0000313" key="2">
    <source>
        <dbReference type="EMBL" id="SMC72339.1"/>
    </source>
</evidence>